<name>A0AAV5G1J5_CORAM</name>
<sequence length="372" mass="40243">MKHLLIDTEEIHNYSLGKGHPMGPDRVDSALDLSRRLGIIDAFTVETPAAAADEILELVHSSEYIQATRIHRPNLRFGIGTEDNPVAPGLSDVAARISGGTLDAVRAVWDGKAQRAVNLAGGLHHAFPDSMAGFCMYNDAAIAITWLLDNTDAQRVAYIDFDAHHGDGVEKIFWNDPRVLTISIHESGLYLFPGTGHAHEIGGPDAAGTAVNVALSKNADDHEWLQSIHSVVPAVLKKFAPEIVISQHGADPHRADPLTDLTLSMDAMALAYHSMSSWARQFADNKWVALGGGGYENHSVSRAWTHVLAAVSEQPIEPHTSAFDGVMMGDENVDRGALSEYSPQHIATCQPTPALVATSRAIFPYWGLQPYS</sequence>
<dbReference type="RefSeq" id="WP_236163511.1">
    <property type="nucleotide sequence ID" value="NZ_BQKK01000001.1"/>
</dbReference>
<dbReference type="PRINTS" id="PR01270">
    <property type="entry name" value="HDASUPER"/>
</dbReference>
<dbReference type="GO" id="GO:0004407">
    <property type="term" value="F:histone deacetylase activity"/>
    <property type="evidence" value="ECO:0007669"/>
    <property type="project" value="TreeGrafter"/>
</dbReference>
<evidence type="ECO:0000256" key="3">
    <source>
        <dbReference type="ARBA" id="ARBA00020218"/>
    </source>
</evidence>
<dbReference type="InterPro" id="IPR037138">
    <property type="entry name" value="His_deacetylse_dom_sf"/>
</dbReference>
<evidence type="ECO:0000259" key="5">
    <source>
        <dbReference type="Pfam" id="PF00850"/>
    </source>
</evidence>
<dbReference type="Pfam" id="PF00850">
    <property type="entry name" value="Hist_deacetyl"/>
    <property type="match status" value="1"/>
</dbReference>
<dbReference type="InterPro" id="IPR023696">
    <property type="entry name" value="Ureohydrolase_dom_sf"/>
</dbReference>
<dbReference type="PANTHER" id="PTHR10625">
    <property type="entry name" value="HISTONE DEACETYLASE HDAC1-RELATED"/>
    <property type="match status" value="1"/>
</dbReference>
<dbReference type="GO" id="GO:0040029">
    <property type="term" value="P:epigenetic regulation of gene expression"/>
    <property type="evidence" value="ECO:0007669"/>
    <property type="project" value="TreeGrafter"/>
</dbReference>
<comment type="caution">
    <text evidence="6">The sequence shown here is derived from an EMBL/GenBank/DDBJ whole genome shotgun (WGS) entry which is preliminary data.</text>
</comment>
<evidence type="ECO:0000256" key="1">
    <source>
        <dbReference type="ARBA" id="ARBA00005101"/>
    </source>
</evidence>
<organism evidence="6 7">
    <name type="scientific">Corynebacterium ammoniagenes</name>
    <name type="common">Brevibacterium ammoniagenes</name>
    <dbReference type="NCBI Taxonomy" id="1697"/>
    <lineage>
        <taxon>Bacteria</taxon>
        <taxon>Bacillati</taxon>
        <taxon>Actinomycetota</taxon>
        <taxon>Actinomycetes</taxon>
        <taxon>Mycobacteriales</taxon>
        <taxon>Corynebacteriaceae</taxon>
        <taxon>Corynebacterium</taxon>
    </lineage>
</organism>
<evidence type="ECO:0000313" key="7">
    <source>
        <dbReference type="Proteomes" id="UP001054925"/>
    </source>
</evidence>
<dbReference type="InterPro" id="IPR000286">
    <property type="entry name" value="HDACs"/>
</dbReference>
<gene>
    <name evidence="6" type="primary">acuC</name>
    <name evidence="6" type="ORF">CAT723_03830</name>
</gene>
<dbReference type="GO" id="GO:0045150">
    <property type="term" value="P:acetoin catabolic process"/>
    <property type="evidence" value="ECO:0007669"/>
    <property type="project" value="UniProtKB-KW"/>
</dbReference>
<dbReference type="Proteomes" id="UP001054925">
    <property type="component" value="Unassembled WGS sequence"/>
</dbReference>
<keyword evidence="4" id="KW-0006">Acetoin catabolism</keyword>
<dbReference type="SUPFAM" id="SSF52768">
    <property type="entry name" value="Arginase/deacetylase"/>
    <property type="match status" value="1"/>
</dbReference>
<dbReference type="AlphaFoldDB" id="A0AAV5G1J5"/>
<accession>A0AAV5G1J5</accession>
<proteinExistence type="inferred from homology"/>
<dbReference type="InterPro" id="IPR003085">
    <property type="entry name" value="AcuC"/>
</dbReference>
<dbReference type="CDD" id="cd09994">
    <property type="entry name" value="HDAC_AcuC_like"/>
    <property type="match status" value="1"/>
</dbReference>
<dbReference type="Gene3D" id="3.40.800.20">
    <property type="entry name" value="Histone deacetylase domain"/>
    <property type="match status" value="1"/>
</dbReference>
<protein>
    <recommendedName>
        <fullName evidence="3">Acetoin utilization protein AcuC</fullName>
    </recommendedName>
</protein>
<dbReference type="EMBL" id="BQKK01000001">
    <property type="protein sequence ID" value="GJN41904.1"/>
    <property type="molecule type" value="Genomic_DNA"/>
</dbReference>
<reference evidence="6" key="1">
    <citation type="submission" date="2021-12" db="EMBL/GenBank/DDBJ databases">
        <title>Draft genome sequence of Corynebacterium ammoniagenes strain T-723.</title>
        <authorList>
            <person name="Matsuzawa M."/>
            <person name="Hiratani M."/>
            <person name="Abe I."/>
            <person name="Tsuji Y."/>
            <person name="Nakamura J."/>
        </authorList>
    </citation>
    <scope>NUCLEOTIDE SEQUENCE</scope>
    <source>
        <strain evidence="6">T-723</strain>
    </source>
</reference>
<evidence type="ECO:0000256" key="2">
    <source>
        <dbReference type="ARBA" id="ARBA00005947"/>
    </source>
</evidence>
<comment type="similarity">
    <text evidence="2">Belongs to the histone deacetylase family.</text>
</comment>
<comment type="pathway">
    <text evidence="1">Ketone degradation; acetoin degradation.</text>
</comment>
<evidence type="ECO:0000256" key="4">
    <source>
        <dbReference type="ARBA" id="ARBA00022627"/>
    </source>
</evidence>
<dbReference type="InterPro" id="IPR023801">
    <property type="entry name" value="His_deacetylse_dom"/>
</dbReference>
<evidence type="ECO:0000313" key="6">
    <source>
        <dbReference type="EMBL" id="GJN41904.1"/>
    </source>
</evidence>
<dbReference type="PANTHER" id="PTHR10625:SF10">
    <property type="entry name" value="HISTONE DEACETYLASE HDAC1"/>
    <property type="match status" value="1"/>
</dbReference>
<feature type="domain" description="Histone deacetylase" evidence="5">
    <location>
        <begin position="20"/>
        <end position="310"/>
    </location>
</feature>